<organism evidence="2 3">
    <name type="scientific">Elysia marginata</name>
    <dbReference type="NCBI Taxonomy" id="1093978"/>
    <lineage>
        <taxon>Eukaryota</taxon>
        <taxon>Metazoa</taxon>
        <taxon>Spiralia</taxon>
        <taxon>Lophotrochozoa</taxon>
        <taxon>Mollusca</taxon>
        <taxon>Gastropoda</taxon>
        <taxon>Heterobranchia</taxon>
        <taxon>Euthyneura</taxon>
        <taxon>Panpulmonata</taxon>
        <taxon>Sacoglossa</taxon>
        <taxon>Placobranchoidea</taxon>
        <taxon>Plakobranchidae</taxon>
        <taxon>Elysia</taxon>
    </lineage>
</organism>
<sequence>MSQTSQVTKAATSSASSLAFASATATSTGGPLLLAENWRKVTFCQQLQAGTPTVSGPATRGEEKGEPEEEDGGGFEYHLPDQGQKGQNAKRDRAQKPSSFVELGAKKCSWSLRKANWPMHAATLDERVEETHLDKISLNLANDAMSKAMLYAARKAIPRGCRKKFTPGWTDEMAASVVKRQSARMDFIANP</sequence>
<evidence type="ECO:0000313" key="3">
    <source>
        <dbReference type="Proteomes" id="UP000762676"/>
    </source>
</evidence>
<evidence type="ECO:0000313" key="2">
    <source>
        <dbReference type="EMBL" id="GFR70773.1"/>
    </source>
</evidence>
<evidence type="ECO:0000256" key="1">
    <source>
        <dbReference type="SAM" id="MobiDB-lite"/>
    </source>
</evidence>
<keyword evidence="3" id="KW-1185">Reference proteome</keyword>
<comment type="caution">
    <text evidence="2">The sequence shown here is derived from an EMBL/GenBank/DDBJ whole genome shotgun (WGS) entry which is preliminary data.</text>
</comment>
<gene>
    <name evidence="2" type="ORF">ElyMa_002080800</name>
</gene>
<reference evidence="2 3" key="1">
    <citation type="journal article" date="2021" name="Elife">
        <title>Chloroplast acquisition without the gene transfer in kleptoplastic sea slugs, Plakobranchus ocellatus.</title>
        <authorList>
            <person name="Maeda T."/>
            <person name="Takahashi S."/>
            <person name="Yoshida T."/>
            <person name="Shimamura S."/>
            <person name="Takaki Y."/>
            <person name="Nagai Y."/>
            <person name="Toyoda A."/>
            <person name="Suzuki Y."/>
            <person name="Arimoto A."/>
            <person name="Ishii H."/>
            <person name="Satoh N."/>
            <person name="Nishiyama T."/>
            <person name="Hasebe M."/>
            <person name="Maruyama T."/>
            <person name="Minagawa J."/>
            <person name="Obokata J."/>
            <person name="Shigenobu S."/>
        </authorList>
    </citation>
    <scope>NUCLEOTIDE SEQUENCE [LARGE SCALE GENOMIC DNA]</scope>
</reference>
<proteinExistence type="predicted"/>
<dbReference type="Proteomes" id="UP000762676">
    <property type="component" value="Unassembled WGS sequence"/>
</dbReference>
<dbReference type="EMBL" id="BMAT01004233">
    <property type="protein sequence ID" value="GFR70773.1"/>
    <property type="molecule type" value="Genomic_DNA"/>
</dbReference>
<dbReference type="AlphaFoldDB" id="A0AAV4FDK6"/>
<feature type="region of interest" description="Disordered" evidence="1">
    <location>
        <begin position="49"/>
        <end position="100"/>
    </location>
</feature>
<feature type="region of interest" description="Disordered" evidence="1">
    <location>
        <begin position="1"/>
        <end position="22"/>
    </location>
</feature>
<accession>A0AAV4FDK6</accession>
<name>A0AAV4FDK6_9GAST</name>
<protein>
    <submittedName>
        <fullName evidence="2">Uncharacterized protein</fullName>
    </submittedName>
</protein>